<proteinExistence type="predicted"/>
<gene>
    <name evidence="1" type="ORF">AVEN_206630_1</name>
</gene>
<protein>
    <submittedName>
        <fullName evidence="1">Uncharacterized protein</fullName>
    </submittedName>
</protein>
<accession>A0A4Y2KK24</accession>
<name>A0A4Y2KK24_ARAVE</name>
<dbReference type="EMBL" id="BGPR01004727">
    <property type="protein sequence ID" value="GBN02721.1"/>
    <property type="molecule type" value="Genomic_DNA"/>
</dbReference>
<keyword evidence="2" id="KW-1185">Reference proteome</keyword>
<evidence type="ECO:0000313" key="2">
    <source>
        <dbReference type="Proteomes" id="UP000499080"/>
    </source>
</evidence>
<evidence type="ECO:0000313" key="1">
    <source>
        <dbReference type="EMBL" id="GBN02721.1"/>
    </source>
</evidence>
<dbReference type="Proteomes" id="UP000499080">
    <property type="component" value="Unassembled WGS sequence"/>
</dbReference>
<reference evidence="1 2" key="1">
    <citation type="journal article" date="2019" name="Sci. Rep.">
        <title>Orb-weaving spider Araneus ventricosus genome elucidates the spidroin gene catalogue.</title>
        <authorList>
            <person name="Kono N."/>
            <person name="Nakamura H."/>
            <person name="Ohtoshi R."/>
            <person name="Moran D.A.P."/>
            <person name="Shinohara A."/>
            <person name="Yoshida Y."/>
            <person name="Fujiwara M."/>
            <person name="Mori M."/>
            <person name="Tomita M."/>
            <person name="Arakawa K."/>
        </authorList>
    </citation>
    <scope>NUCLEOTIDE SEQUENCE [LARGE SCALE GENOMIC DNA]</scope>
</reference>
<organism evidence="1 2">
    <name type="scientific">Araneus ventricosus</name>
    <name type="common">Orbweaver spider</name>
    <name type="synonym">Epeira ventricosa</name>
    <dbReference type="NCBI Taxonomy" id="182803"/>
    <lineage>
        <taxon>Eukaryota</taxon>
        <taxon>Metazoa</taxon>
        <taxon>Ecdysozoa</taxon>
        <taxon>Arthropoda</taxon>
        <taxon>Chelicerata</taxon>
        <taxon>Arachnida</taxon>
        <taxon>Araneae</taxon>
        <taxon>Araneomorphae</taxon>
        <taxon>Entelegynae</taxon>
        <taxon>Araneoidea</taxon>
        <taxon>Araneidae</taxon>
        <taxon>Araneus</taxon>
    </lineage>
</organism>
<comment type="caution">
    <text evidence="1">The sequence shown here is derived from an EMBL/GenBank/DDBJ whole genome shotgun (WGS) entry which is preliminary data.</text>
</comment>
<dbReference type="AlphaFoldDB" id="A0A4Y2KK24"/>
<sequence length="91" mass="10339">MLGLRALLAYYIDINAEFIKQVSETFGSIDATKEKKLRIGRFAEFEEVLLMSYVLKRTINIYTGDDKTMRLAPCTGANELHLHIDLVRSAS</sequence>